<protein>
    <recommendedName>
        <fullName evidence="2">protein-tyrosine-phosphatase</fullName>
        <ecNumber evidence="2">3.1.3.48</ecNumber>
    </recommendedName>
</protein>
<dbReference type="GO" id="GO:0004725">
    <property type="term" value="F:protein tyrosine phosphatase activity"/>
    <property type="evidence" value="ECO:0007669"/>
    <property type="project" value="UniProtKB-EC"/>
</dbReference>
<dbReference type="RefSeq" id="WP_216643623.1">
    <property type="nucleotide sequence ID" value="NZ_WJPP01000002.1"/>
</dbReference>
<dbReference type="AlphaFoldDB" id="A0A6N7QQ74"/>
<evidence type="ECO:0000313" key="5">
    <source>
        <dbReference type="EMBL" id="MRH78162.1"/>
    </source>
</evidence>
<dbReference type="GO" id="GO:0030145">
    <property type="term" value="F:manganese ion binding"/>
    <property type="evidence" value="ECO:0007669"/>
    <property type="project" value="InterPro"/>
</dbReference>
<dbReference type="Proteomes" id="UP000433788">
    <property type="component" value="Unassembled WGS sequence"/>
</dbReference>
<keyword evidence="3" id="KW-0378">Hydrolase</keyword>
<evidence type="ECO:0000256" key="1">
    <source>
        <dbReference type="ARBA" id="ARBA00005750"/>
    </source>
</evidence>
<proteinExistence type="inferred from homology"/>
<dbReference type="PIRSF" id="PIRSF016557">
    <property type="entry name" value="Caps_synth_CpsB"/>
    <property type="match status" value="1"/>
</dbReference>
<gene>
    <name evidence="5" type="ORF">GH984_05525</name>
</gene>
<evidence type="ECO:0000256" key="4">
    <source>
        <dbReference type="ARBA" id="ARBA00051722"/>
    </source>
</evidence>
<dbReference type="EC" id="3.1.3.48" evidence="2"/>
<dbReference type="Gene3D" id="3.20.20.140">
    <property type="entry name" value="Metal-dependent hydrolases"/>
    <property type="match status" value="1"/>
</dbReference>
<dbReference type="EMBL" id="WJPP01000002">
    <property type="protein sequence ID" value="MRH78162.1"/>
    <property type="molecule type" value="Genomic_DNA"/>
</dbReference>
<dbReference type="Pfam" id="PF19567">
    <property type="entry name" value="CpsB_CapC"/>
    <property type="match status" value="1"/>
</dbReference>
<dbReference type="SUPFAM" id="SSF89550">
    <property type="entry name" value="PHP domain-like"/>
    <property type="match status" value="1"/>
</dbReference>
<comment type="caution">
    <text evidence="5">The sequence shown here is derived from an EMBL/GenBank/DDBJ whole genome shotgun (WGS) entry which is preliminary data.</text>
</comment>
<evidence type="ECO:0000313" key="6">
    <source>
        <dbReference type="Proteomes" id="UP000433788"/>
    </source>
</evidence>
<comment type="similarity">
    <text evidence="1">Belongs to the metallo-dependent hydrolases superfamily. CpsB/CapC family.</text>
</comment>
<sequence>MIDLHNHLLPGLDDGAQTLNEALKLAQIAVEDGITHAVCTPHIHPGLYDNTTTAIRGALEQYQQALSSAGIPLKVAAAAEMHFSLELMPQAEAKTLPFLGKWQGKDVFLLEFPHTHIPFGAAKLVDWLIERDIIPMIAHPERNQQVIAEPQNLDSFIDNGCLLQITAGALTGCFGTAAQHCAEQLMIDDLVTCIATDSHNSHSRPPVLSEAAAAAEALLGAVYAEQLSKTNPWLITRHQFGNS</sequence>
<organism evidence="5 6">
    <name type="scientific">Spiribacter salilacus</name>
    <dbReference type="NCBI Taxonomy" id="2664894"/>
    <lineage>
        <taxon>Bacteria</taxon>
        <taxon>Pseudomonadati</taxon>
        <taxon>Pseudomonadota</taxon>
        <taxon>Gammaproteobacteria</taxon>
        <taxon>Chromatiales</taxon>
        <taxon>Ectothiorhodospiraceae</taxon>
        <taxon>Spiribacter</taxon>
    </lineage>
</organism>
<keyword evidence="6" id="KW-1185">Reference proteome</keyword>
<evidence type="ECO:0000256" key="3">
    <source>
        <dbReference type="ARBA" id="ARBA00022801"/>
    </source>
</evidence>
<accession>A0A6N7QQ74</accession>
<reference evidence="5 6" key="1">
    <citation type="submission" date="2019-11" db="EMBL/GenBank/DDBJ databases">
        <authorList>
            <person name="Zhang X.Y."/>
        </authorList>
    </citation>
    <scope>NUCLEOTIDE SEQUENCE [LARGE SCALE GENOMIC DNA]</scope>
    <source>
        <strain evidence="5 6">C176</strain>
    </source>
</reference>
<dbReference type="PANTHER" id="PTHR39181">
    <property type="entry name" value="TYROSINE-PROTEIN PHOSPHATASE YWQE"/>
    <property type="match status" value="1"/>
</dbReference>
<evidence type="ECO:0000256" key="2">
    <source>
        <dbReference type="ARBA" id="ARBA00013064"/>
    </source>
</evidence>
<dbReference type="InterPro" id="IPR016667">
    <property type="entry name" value="Caps_polysacc_synth_CpsB/CapC"/>
</dbReference>
<dbReference type="InterPro" id="IPR016195">
    <property type="entry name" value="Pol/histidinol_Pase-like"/>
</dbReference>
<name>A0A6N7QQ74_9GAMM</name>
<dbReference type="PANTHER" id="PTHR39181:SF1">
    <property type="entry name" value="TYROSINE-PROTEIN PHOSPHATASE YWQE"/>
    <property type="match status" value="1"/>
</dbReference>
<comment type="catalytic activity">
    <reaction evidence="4">
        <text>O-phospho-L-tyrosyl-[protein] + H2O = L-tyrosyl-[protein] + phosphate</text>
        <dbReference type="Rhea" id="RHEA:10684"/>
        <dbReference type="Rhea" id="RHEA-COMP:10136"/>
        <dbReference type="Rhea" id="RHEA-COMP:20101"/>
        <dbReference type="ChEBI" id="CHEBI:15377"/>
        <dbReference type="ChEBI" id="CHEBI:43474"/>
        <dbReference type="ChEBI" id="CHEBI:46858"/>
        <dbReference type="ChEBI" id="CHEBI:61978"/>
        <dbReference type="EC" id="3.1.3.48"/>
    </reaction>
</comment>